<dbReference type="GO" id="GO:0016787">
    <property type="term" value="F:hydrolase activity"/>
    <property type="evidence" value="ECO:0007669"/>
    <property type="project" value="InterPro"/>
</dbReference>
<dbReference type="AlphaFoldDB" id="A0AAD7C215"/>
<evidence type="ECO:0000313" key="2">
    <source>
        <dbReference type="EMBL" id="KAJ7636908.1"/>
    </source>
</evidence>
<dbReference type="EMBL" id="JARKIF010000006">
    <property type="protein sequence ID" value="KAJ7636908.1"/>
    <property type="molecule type" value="Genomic_DNA"/>
</dbReference>
<dbReference type="PANTHER" id="PTHR12905">
    <property type="entry name" value="METALLOPHOSPHOESTERASE"/>
    <property type="match status" value="1"/>
</dbReference>
<dbReference type="Pfam" id="PF00149">
    <property type="entry name" value="Metallophos"/>
    <property type="match status" value="1"/>
</dbReference>
<dbReference type="SUPFAM" id="SSF56300">
    <property type="entry name" value="Metallo-dependent phosphatases"/>
    <property type="match status" value="1"/>
</dbReference>
<dbReference type="InterPro" id="IPR051693">
    <property type="entry name" value="UPF0046_metallophosphoest"/>
</dbReference>
<keyword evidence="3" id="KW-1185">Reference proteome</keyword>
<accession>A0AAD7C215</accession>
<dbReference type="Gene3D" id="3.60.21.10">
    <property type="match status" value="1"/>
</dbReference>
<dbReference type="Proteomes" id="UP001221142">
    <property type="component" value="Unassembled WGS sequence"/>
</dbReference>
<dbReference type="InterPro" id="IPR004843">
    <property type="entry name" value="Calcineurin-like_PHP"/>
</dbReference>
<evidence type="ECO:0000259" key="1">
    <source>
        <dbReference type="Pfam" id="PF00149"/>
    </source>
</evidence>
<proteinExistence type="predicted"/>
<gene>
    <name evidence="2" type="ORF">FB45DRAFT_864885</name>
</gene>
<sequence length="298" mass="33026">MSAQTIHLDYVHLLPSPAEGTTRFVLLSDTHSATFPVPDGHVLLHAGDLTRRGNLRGLRRTMEYTLPHPIKMLMSIQFYEKERWLTLGRIIAGNRDFALHREWYDGNWEKLADDGRPAVWEPPDPISDLLTGPRAIAANVVYLQDQEYRFRVREGGREWSVFGSPGTPNFKDRIVPAIATFPATDILYALSPSLPLQILTKGSMTHGPPRGILDLTTGGGHAGCPALAARLPALRPRLHVFGHIHEARGTHVHQWQGAEGSRRQEETLFVNAANWPARHARQAAGGPGRQPIVVDLAG</sequence>
<feature type="domain" description="Calcineurin-like phosphoesterase" evidence="1">
    <location>
        <begin position="38"/>
        <end position="246"/>
    </location>
</feature>
<comment type="caution">
    <text evidence="2">The sequence shown here is derived from an EMBL/GenBank/DDBJ whole genome shotgun (WGS) entry which is preliminary data.</text>
</comment>
<name>A0AAD7C215_9AGAR</name>
<dbReference type="InterPro" id="IPR029052">
    <property type="entry name" value="Metallo-depent_PP-like"/>
</dbReference>
<evidence type="ECO:0000313" key="3">
    <source>
        <dbReference type="Proteomes" id="UP001221142"/>
    </source>
</evidence>
<reference evidence="2" key="1">
    <citation type="submission" date="2023-03" db="EMBL/GenBank/DDBJ databases">
        <title>Massive genome expansion in bonnet fungi (Mycena s.s.) driven by repeated elements and novel gene families across ecological guilds.</title>
        <authorList>
            <consortium name="Lawrence Berkeley National Laboratory"/>
            <person name="Harder C.B."/>
            <person name="Miyauchi S."/>
            <person name="Viragh M."/>
            <person name="Kuo A."/>
            <person name="Thoen E."/>
            <person name="Andreopoulos B."/>
            <person name="Lu D."/>
            <person name="Skrede I."/>
            <person name="Drula E."/>
            <person name="Henrissat B."/>
            <person name="Morin E."/>
            <person name="Kohler A."/>
            <person name="Barry K."/>
            <person name="LaButti K."/>
            <person name="Morin E."/>
            <person name="Salamov A."/>
            <person name="Lipzen A."/>
            <person name="Mereny Z."/>
            <person name="Hegedus B."/>
            <person name="Baldrian P."/>
            <person name="Stursova M."/>
            <person name="Weitz H."/>
            <person name="Taylor A."/>
            <person name="Grigoriev I.V."/>
            <person name="Nagy L.G."/>
            <person name="Martin F."/>
            <person name="Kauserud H."/>
        </authorList>
    </citation>
    <scope>NUCLEOTIDE SEQUENCE</scope>
    <source>
        <strain evidence="2">9284</strain>
    </source>
</reference>
<organism evidence="2 3">
    <name type="scientific">Roridomyces roridus</name>
    <dbReference type="NCBI Taxonomy" id="1738132"/>
    <lineage>
        <taxon>Eukaryota</taxon>
        <taxon>Fungi</taxon>
        <taxon>Dikarya</taxon>
        <taxon>Basidiomycota</taxon>
        <taxon>Agaricomycotina</taxon>
        <taxon>Agaricomycetes</taxon>
        <taxon>Agaricomycetidae</taxon>
        <taxon>Agaricales</taxon>
        <taxon>Marasmiineae</taxon>
        <taxon>Mycenaceae</taxon>
        <taxon>Roridomyces</taxon>
    </lineage>
</organism>
<protein>
    <submittedName>
        <fullName evidence="2">Metallo-dependent phosphatase-like protein</fullName>
    </submittedName>
</protein>
<dbReference type="PANTHER" id="PTHR12905:SF0">
    <property type="entry name" value="CALCINEURIN-LIKE PHOSPHOESTERASE DOMAIN-CONTAINING PROTEIN"/>
    <property type="match status" value="1"/>
</dbReference>